<evidence type="ECO:0000256" key="1">
    <source>
        <dbReference type="ARBA" id="ARBA00000085"/>
    </source>
</evidence>
<dbReference type="SUPFAM" id="SSF52172">
    <property type="entry name" value="CheY-like"/>
    <property type="match status" value="1"/>
</dbReference>
<dbReference type="GO" id="GO:0000155">
    <property type="term" value="F:phosphorelay sensor kinase activity"/>
    <property type="evidence" value="ECO:0007669"/>
    <property type="project" value="InterPro"/>
</dbReference>
<evidence type="ECO:0000256" key="6">
    <source>
        <dbReference type="ARBA" id="ARBA00023170"/>
    </source>
</evidence>
<protein>
    <recommendedName>
        <fullName evidence="3">histidine kinase</fullName>
        <ecNumber evidence="3">2.7.13.3</ecNumber>
    </recommendedName>
</protein>
<sequence>MSHSSSSLSHYLRSRTQSLSRGFPVIIVAGSRNSRSRDWSSLSLPVSSSSCTQSEPSLRSFSPAAETTSPIVGHRIRRCRFLGSTLSISFLLAMSFLPVDRFFSLIEDAIHLLLSCSSSCPIWSSQVPFLLSVYGSLLVLGSLMTYWYIIMSQKEEHDTFSISKIFLNQLQSEIRYSLGHMESSSTNFSRFFSSSLNASSISFMDIKTKVAPLLFQAFERVPHLEQISYIVMEGLSFSYYRDHLQILAMFSNSSSSSTLYYIQHVNQDNGEAYGEPTKYNFSSINTSWISEALEFSYSYAFSNTSSLGTNWSIIIDSGHNPLFLNSARVTRTSVISLGFSETTVTDFLRTQNNDLHQSSMSMSWATKDGRAIVQGIRNTRLVISNDTVLLQLLDQNGNPKGVGDTAIPCKNERFGSSLNIQNTEYMIHCSTIDIMGIESVYVVAIPKNELLSFDQHYKKKGLTLLIVMIFMILIALLSFLSMNARNAKREMRLRASLLKQMEATQQAERKNMNKSLAFAAANHDVRASLAGLTALIDMSFDFVQNASELDTNLKQMKGCTQDLLGLLNSILDTSKIEAGKIQLEEEEFDVSILLEDIVDLYHPMASKKGVDLILDPCDGSIIRYSRVKGDRGRLKQVLCNLLSNAVKFTDEGHIVVRARAQKPSLHNSLMAGSEKHVSCLCFKKISSDEIEGTSNSTQADPYCVMDFIFEVDDTGKGIPKEKYKSVFENYVQVKETSLGVGGTGLGLGIVQSLVRLMHGDIEISEKDVGEKGTCFKFNVVLNVYETITNAASTKEEEEEGVDERNQTQAALPTLQSCSSGSSICSLSPRFRIRSSSPKPAPSRVIMLIADEYRRKATEKFMEGLGIKVAAAKRLEDLFDVLKKMKHKCLYSSSHSSGSQGSEYLSASSHSRSSRVRVALSSMDGKTDIGAASDGFILIVVETDAGPLLELCKIVSNFKRGLCNPCQVVWLDNKILFKNLDKDTLDPKDMVLSKPFHGSRLFQVIKLLPEFGGGKSSSKLNTQESFVDQPSVGSKEIQECEDTEKPLSGKKILVVDDTPLMRMIALRTLIQLGAIIEQCENGEAAVHLVRDGLIKDFPNPPYDYILMDCQMPIMDGFEATRKIRKIEKSYGNIRIPIIALTADSDKMTIDAGMDFHLCVAIAEFVKMLNLLLNLLWLNLIVAIAEFSLWVGDTEEGVMVAVFDVAEEREKVLLGGPWMIEENYVAVKSWDQEFRSSENCFGATLVWIRISGLPIWCYQEDAMLRVAAAVGIPVKVDLATKLAERGRYVRACVQIDLGLPVTKKILVEGVEYEVEYESLHLICGSCLKFGHDMKVCKTDSNAGGGTNAKVISNVAKQPESSNSKNSVHVEKASFHFGKNLGDETVNVTVPDLVESDLHAVHVDHAQHEDLEGWTQVIRKGKYKMGQKPSLSTHQVQPKVKKTPNKATNTWTRPNHQRTTHATGSKVKLSRGINIGKPVSVTSSGTRHNVHHQQQGATTNGTMRKRPRPNSLQNSPVDKDGASTAGMVQVSTEKIGLQLESPLKAGSSKTGTSC</sequence>
<feature type="transmembrane region" description="Helical" evidence="9">
    <location>
        <begin position="129"/>
        <end position="149"/>
    </location>
</feature>
<reference evidence="12 13" key="1">
    <citation type="submission" date="2019-01" db="EMBL/GenBank/DDBJ databases">
        <title>Sequencing of cultivated peanut Arachis hypogaea provides insights into genome evolution and oil improvement.</title>
        <authorList>
            <person name="Chen X."/>
        </authorList>
    </citation>
    <scope>NUCLEOTIDE SEQUENCE [LARGE SCALE GENOMIC DNA]</scope>
    <source>
        <strain evidence="13">cv. Fuhuasheng</strain>
        <tissue evidence="12">Leaves</tissue>
    </source>
</reference>
<evidence type="ECO:0000259" key="10">
    <source>
        <dbReference type="PROSITE" id="PS50109"/>
    </source>
</evidence>
<keyword evidence="9" id="KW-0812">Transmembrane</keyword>
<comment type="subcellular location">
    <subcellularLocation>
        <location evidence="2">Endoplasmic reticulum membrane</location>
        <topology evidence="2">Multi-pass membrane protein</topology>
    </subcellularLocation>
</comment>
<dbReference type="SUPFAM" id="SSF47384">
    <property type="entry name" value="Homodimeric domain of signal transducing histidine kinase"/>
    <property type="match status" value="1"/>
</dbReference>
<dbReference type="EC" id="2.7.13.3" evidence="3"/>
<comment type="caution">
    <text evidence="12">The sequence shown here is derived from an EMBL/GenBank/DDBJ whole genome shotgun (WGS) entry which is preliminary data.</text>
</comment>
<evidence type="ECO:0000313" key="12">
    <source>
        <dbReference type="EMBL" id="RYQ89271.1"/>
    </source>
</evidence>
<dbReference type="PROSITE" id="PS50110">
    <property type="entry name" value="RESPONSE_REGULATORY"/>
    <property type="match status" value="1"/>
</dbReference>
<keyword evidence="6" id="KW-0675">Receptor</keyword>
<evidence type="ECO:0000256" key="4">
    <source>
        <dbReference type="ARBA" id="ARBA00022553"/>
    </source>
</evidence>
<dbReference type="Pfam" id="PF02518">
    <property type="entry name" value="HATPase_c"/>
    <property type="match status" value="1"/>
</dbReference>
<dbReference type="InterPro" id="IPR004358">
    <property type="entry name" value="Sig_transdc_His_kin-like_C"/>
</dbReference>
<dbReference type="InterPro" id="IPR050956">
    <property type="entry name" value="2C_system_His_kinase"/>
</dbReference>
<dbReference type="InterPro" id="IPR011006">
    <property type="entry name" value="CheY-like_superfamily"/>
</dbReference>
<evidence type="ECO:0000256" key="8">
    <source>
        <dbReference type="SAM" id="MobiDB-lite"/>
    </source>
</evidence>
<dbReference type="GO" id="GO:0005789">
    <property type="term" value="C:endoplasmic reticulum membrane"/>
    <property type="evidence" value="ECO:0007669"/>
    <property type="project" value="UniProtKB-SubCell"/>
</dbReference>
<dbReference type="InterPro" id="IPR001789">
    <property type="entry name" value="Sig_transdc_resp-reg_receiver"/>
</dbReference>
<dbReference type="PRINTS" id="PR00344">
    <property type="entry name" value="BCTRLSENSOR"/>
</dbReference>
<keyword evidence="9" id="KW-0472">Membrane</keyword>
<dbReference type="Gene3D" id="3.40.50.2300">
    <property type="match status" value="1"/>
</dbReference>
<dbReference type="STRING" id="3818.A0A444XHJ5"/>
<feature type="transmembrane region" description="Helical" evidence="9">
    <location>
        <begin position="464"/>
        <end position="484"/>
    </location>
</feature>
<evidence type="ECO:0000256" key="2">
    <source>
        <dbReference type="ARBA" id="ARBA00004477"/>
    </source>
</evidence>
<comment type="catalytic activity">
    <reaction evidence="1">
        <text>ATP + protein L-histidine = ADP + protein N-phospho-L-histidine.</text>
        <dbReference type="EC" id="2.7.13.3"/>
    </reaction>
</comment>
<feature type="compositionally biased region" description="Polar residues" evidence="8">
    <location>
        <begin position="1442"/>
        <end position="1451"/>
    </location>
</feature>
<evidence type="ECO:0000256" key="3">
    <source>
        <dbReference type="ARBA" id="ARBA00012438"/>
    </source>
</evidence>
<name>A0A444XHJ5_ARAHY</name>
<dbReference type="Gene3D" id="1.10.287.130">
    <property type="match status" value="1"/>
</dbReference>
<dbReference type="InterPro" id="IPR003594">
    <property type="entry name" value="HATPase_dom"/>
</dbReference>
<dbReference type="Gene3D" id="3.30.565.10">
    <property type="entry name" value="Histidine kinase-like ATPase, C-terminal domain"/>
    <property type="match status" value="1"/>
</dbReference>
<dbReference type="EMBL" id="SDMP01000019">
    <property type="protein sequence ID" value="RYQ89271.1"/>
    <property type="molecule type" value="Genomic_DNA"/>
</dbReference>
<dbReference type="PROSITE" id="PS50109">
    <property type="entry name" value="HIS_KIN"/>
    <property type="match status" value="1"/>
</dbReference>
<evidence type="ECO:0000313" key="13">
    <source>
        <dbReference type="Proteomes" id="UP000289738"/>
    </source>
</evidence>
<dbReference type="PANTHER" id="PTHR43719">
    <property type="entry name" value="TWO-COMPONENT HISTIDINE KINASE"/>
    <property type="match status" value="1"/>
</dbReference>
<dbReference type="InterPro" id="IPR003661">
    <property type="entry name" value="HisK_dim/P_dom"/>
</dbReference>
<feature type="domain" description="Response regulatory" evidence="11">
    <location>
        <begin position="1050"/>
        <end position="1180"/>
    </location>
</feature>
<keyword evidence="4 7" id="KW-0597">Phosphoprotein</keyword>
<proteinExistence type="predicted"/>
<evidence type="ECO:0000259" key="11">
    <source>
        <dbReference type="PROSITE" id="PS50110"/>
    </source>
</evidence>
<accession>A0A444XHJ5</accession>
<feature type="compositionally biased region" description="Polar residues" evidence="8">
    <location>
        <begin position="1477"/>
        <end position="1499"/>
    </location>
</feature>
<feature type="domain" description="Histidine kinase" evidence="10">
    <location>
        <begin position="520"/>
        <end position="783"/>
    </location>
</feature>
<organism evidence="12 13">
    <name type="scientific">Arachis hypogaea</name>
    <name type="common">Peanut</name>
    <dbReference type="NCBI Taxonomy" id="3818"/>
    <lineage>
        <taxon>Eukaryota</taxon>
        <taxon>Viridiplantae</taxon>
        <taxon>Streptophyta</taxon>
        <taxon>Embryophyta</taxon>
        <taxon>Tracheophyta</taxon>
        <taxon>Spermatophyta</taxon>
        <taxon>Magnoliopsida</taxon>
        <taxon>eudicotyledons</taxon>
        <taxon>Gunneridae</taxon>
        <taxon>Pentapetalae</taxon>
        <taxon>rosids</taxon>
        <taxon>fabids</taxon>
        <taxon>Fabales</taxon>
        <taxon>Fabaceae</taxon>
        <taxon>Papilionoideae</taxon>
        <taxon>50 kb inversion clade</taxon>
        <taxon>dalbergioids sensu lato</taxon>
        <taxon>Dalbergieae</taxon>
        <taxon>Pterocarpus clade</taxon>
        <taxon>Arachis</taxon>
    </lineage>
</organism>
<dbReference type="SMART" id="SM00388">
    <property type="entry name" value="HisKA"/>
    <property type="match status" value="1"/>
</dbReference>
<dbReference type="SMART" id="SM00448">
    <property type="entry name" value="REC"/>
    <property type="match status" value="1"/>
</dbReference>
<dbReference type="Pfam" id="PF00072">
    <property type="entry name" value="Response_reg"/>
    <property type="match status" value="1"/>
</dbReference>
<dbReference type="SMART" id="SM00387">
    <property type="entry name" value="HATPase_c"/>
    <property type="match status" value="1"/>
</dbReference>
<keyword evidence="5" id="KW-0256">Endoplasmic reticulum</keyword>
<dbReference type="Proteomes" id="UP000289738">
    <property type="component" value="Chromosome B09"/>
</dbReference>
<evidence type="ECO:0000256" key="9">
    <source>
        <dbReference type="SAM" id="Phobius"/>
    </source>
</evidence>
<dbReference type="InterPro" id="IPR036890">
    <property type="entry name" value="HATPase_C_sf"/>
</dbReference>
<evidence type="ECO:0000256" key="7">
    <source>
        <dbReference type="PROSITE-ProRule" id="PRU00169"/>
    </source>
</evidence>
<dbReference type="InterPro" id="IPR036097">
    <property type="entry name" value="HisK_dim/P_sf"/>
</dbReference>
<dbReference type="SUPFAM" id="SSF55874">
    <property type="entry name" value="ATPase domain of HSP90 chaperone/DNA topoisomerase II/histidine kinase"/>
    <property type="match status" value="1"/>
</dbReference>
<dbReference type="CDD" id="cd17546">
    <property type="entry name" value="REC_hyHK_CKI1_RcsC-like"/>
    <property type="match status" value="1"/>
</dbReference>
<dbReference type="InterPro" id="IPR005467">
    <property type="entry name" value="His_kinase_dom"/>
</dbReference>
<feature type="modified residue" description="4-aspartylphosphate" evidence="7">
    <location>
        <position position="1107"/>
    </location>
</feature>
<keyword evidence="9" id="KW-1133">Transmembrane helix</keyword>
<feature type="region of interest" description="Disordered" evidence="8">
    <location>
        <begin position="1422"/>
        <end position="1551"/>
    </location>
</feature>
<gene>
    <name evidence="12" type="ORF">Ahy_B09g096003</name>
</gene>
<dbReference type="PANTHER" id="PTHR43719:SF75">
    <property type="entry name" value="HISTIDINE KINASE CKI1"/>
    <property type="match status" value="1"/>
</dbReference>
<feature type="transmembrane region" description="Helical" evidence="9">
    <location>
        <begin position="81"/>
        <end position="99"/>
    </location>
</feature>
<keyword evidence="13" id="KW-1185">Reference proteome</keyword>
<evidence type="ECO:0000256" key="5">
    <source>
        <dbReference type="ARBA" id="ARBA00022824"/>
    </source>
</evidence>